<evidence type="ECO:0000259" key="1">
    <source>
        <dbReference type="Pfam" id="PF18962"/>
    </source>
</evidence>
<evidence type="ECO:0000313" key="3">
    <source>
        <dbReference type="Proteomes" id="UP000223913"/>
    </source>
</evidence>
<dbReference type="Pfam" id="PF18962">
    <property type="entry name" value="Por_Secre_tail"/>
    <property type="match status" value="1"/>
</dbReference>
<dbReference type="AlphaFoldDB" id="A0A2D0N0K9"/>
<protein>
    <recommendedName>
        <fullName evidence="1">Secretion system C-terminal sorting domain-containing protein</fullName>
    </recommendedName>
</protein>
<feature type="domain" description="Secretion system C-terminal sorting" evidence="1">
    <location>
        <begin position="25"/>
        <end position="101"/>
    </location>
</feature>
<dbReference type="OrthoDB" id="958574at2"/>
<dbReference type="InterPro" id="IPR026444">
    <property type="entry name" value="Secre_tail"/>
</dbReference>
<proteinExistence type="predicted"/>
<dbReference type="NCBIfam" id="TIGR04183">
    <property type="entry name" value="Por_Secre_tail"/>
    <property type="match status" value="1"/>
</dbReference>
<dbReference type="EMBL" id="PDUD01000046">
    <property type="protein sequence ID" value="PHN01970.1"/>
    <property type="molecule type" value="Genomic_DNA"/>
</dbReference>
<reference evidence="2 3" key="1">
    <citation type="submission" date="2017-10" db="EMBL/GenBank/DDBJ databases">
        <title>The draft genome sequence of Lewinella nigricans NBRC 102662.</title>
        <authorList>
            <person name="Wang K."/>
        </authorList>
    </citation>
    <scope>NUCLEOTIDE SEQUENCE [LARGE SCALE GENOMIC DNA]</scope>
    <source>
        <strain evidence="2 3">NBRC 102662</strain>
    </source>
</reference>
<sequence length="104" mass="11637">MAVERPEQEVIPTQTYPGPIGLKAYPNPFNRRTTIEYTLSDLGEVSLHLFDLFGSRLRTIESAIARDKGSHRVELDATILAAGAYMLVVQQVGVRESIRLIIVR</sequence>
<evidence type="ECO:0000313" key="2">
    <source>
        <dbReference type="EMBL" id="PHN01970.1"/>
    </source>
</evidence>
<dbReference type="Proteomes" id="UP000223913">
    <property type="component" value="Unassembled WGS sequence"/>
</dbReference>
<gene>
    <name evidence="2" type="ORF">CRP01_34255</name>
</gene>
<name>A0A2D0N0K9_FLAN2</name>
<organism evidence="2 3">
    <name type="scientific">Flavilitoribacter nigricans (strain ATCC 23147 / DSM 23189 / NBRC 102662 / NCIMB 1420 / SS-2)</name>
    <name type="common">Lewinella nigricans</name>
    <dbReference type="NCBI Taxonomy" id="1122177"/>
    <lineage>
        <taxon>Bacteria</taxon>
        <taxon>Pseudomonadati</taxon>
        <taxon>Bacteroidota</taxon>
        <taxon>Saprospiria</taxon>
        <taxon>Saprospirales</taxon>
        <taxon>Lewinellaceae</taxon>
        <taxon>Flavilitoribacter</taxon>
    </lineage>
</organism>
<accession>A0A2D0N0K9</accession>
<dbReference type="RefSeq" id="WP_099154593.1">
    <property type="nucleotide sequence ID" value="NZ_PDUD01000046.1"/>
</dbReference>
<comment type="caution">
    <text evidence="2">The sequence shown here is derived from an EMBL/GenBank/DDBJ whole genome shotgun (WGS) entry which is preliminary data.</text>
</comment>
<keyword evidence="3" id="KW-1185">Reference proteome</keyword>